<dbReference type="EMBL" id="CP019583">
    <property type="protein sequence ID" value="AZK92451.1"/>
    <property type="molecule type" value="Genomic_DNA"/>
</dbReference>
<evidence type="ECO:0000313" key="2">
    <source>
        <dbReference type="Proteomes" id="UP000267945"/>
    </source>
</evidence>
<protein>
    <submittedName>
        <fullName evidence="1">Uncharacterized protein</fullName>
    </submittedName>
</protein>
<gene>
    <name evidence="1" type="ORF">LH5_02265</name>
</gene>
<reference evidence="1 2" key="1">
    <citation type="submission" date="2017-02" db="EMBL/GenBank/DDBJ databases">
        <title>Complete genome sequence of Lactobacillus helveticus.</title>
        <authorList>
            <person name="Kim J.F."/>
            <person name="Chung Y."/>
            <person name="Kwak M."/>
        </authorList>
    </citation>
    <scope>NUCLEOTIDE SEQUENCE [LARGE SCALE GENOMIC DNA]</scope>
    <source>
        <strain evidence="1 2">LH5</strain>
        <plasmid evidence="2">pcbtlh5_2</plasmid>
    </source>
</reference>
<dbReference type="AlphaFoldDB" id="A0A3Q8SS27"/>
<name>A0A3Q8SS27_LACHE</name>
<dbReference type="RefSeq" id="WP_013279410.1">
    <property type="nucleotide sequence ID" value="NZ_CP019583.1"/>
</dbReference>
<dbReference type="Proteomes" id="UP000267945">
    <property type="component" value="Plasmid pCBTLH5_2"/>
</dbReference>
<geneLocation type="plasmid" evidence="2">
    <name>pcbtlh5_2</name>
</geneLocation>
<evidence type="ECO:0000313" key="1">
    <source>
        <dbReference type="EMBL" id="AZK92451.1"/>
    </source>
</evidence>
<sequence>MDNKSNKDALSLIKKNQAETGYEGSIQEYEQLYSLFVNHGYKQAQVAFARLSDISNYLPLLKSGPLSLYILYVLKANNDRGSSFWSIDALAKKLQTTTKSITNWNTKLIDLGLIRRLKGLGKSTTTVLLPTSPIIINKKTQESIKLLEKINYKLQAYVIFKKDNKYITYRFFESNIKYKINNPIIILSVEEDMISDISDSQTAYTDIDAVDGSKIDEITQLLLETEISGSESTKTKEKIKLLVDLYQTYLRK</sequence>
<proteinExistence type="predicted"/>
<organism evidence="1 2">
    <name type="scientific">Lactobacillus helveticus</name>
    <name type="common">Lactobacillus suntoryeus</name>
    <dbReference type="NCBI Taxonomy" id="1587"/>
    <lineage>
        <taxon>Bacteria</taxon>
        <taxon>Bacillati</taxon>
        <taxon>Bacillota</taxon>
        <taxon>Bacilli</taxon>
        <taxon>Lactobacillales</taxon>
        <taxon>Lactobacillaceae</taxon>
        <taxon>Lactobacillus</taxon>
    </lineage>
</organism>
<accession>A0A3Q8SS27</accession>
<keyword evidence="1" id="KW-0614">Plasmid</keyword>